<evidence type="ECO:0000313" key="3">
    <source>
        <dbReference type="Proteomes" id="UP000309340"/>
    </source>
</evidence>
<protein>
    <recommendedName>
        <fullName evidence="1">SnoaL-like domain-containing protein</fullName>
    </recommendedName>
</protein>
<dbReference type="OrthoDB" id="332863at2759"/>
<reference evidence="2 3" key="1">
    <citation type="submission" date="2017-03" db="EMBL/GenBank/DDBJ databases">
        <title>Genomes of endolithic fungi from Antarctica.</title>
        <authorList>
            <person name="Coleine C."/>
            <person name="Masonjones S."/>
            <person name="Stajich J.E."/>
        </authorList>
    </citation>
    <scope>NUCLEOTIDE SEQUENCE [LARGE SCALE GENOMIC DNA]</scope>
    <source>
        <strain evidence="2 3">CCFEE 5184</strain>
    </source>
</reference>
<dbReference type="SUPFAM" id="SSF54427">
    <property type="entry name" value="NTF2-like"/>
    <property type="match status" value="1"/>
</dbReference>
<evidence type="ECO:0000313" key="2">
    <source>
        <dbReference type="EMBL" id="TKA69143.1"/>
    </source>
</evidence>
<comment type="caution">
    <text evidence="2">The sequence shown here is derived from an EMBL/GenBank/DDBJ whole genome shotgun (WGS) entry which is preliminary data.</text>
</comment>
<gene>
    <name evidence="2" type="ORF">B0A55_06722</name>
</gene>
<dbReference type="Gene3D" id="3.10.450.50">
    <property type="match status" value="1"/>
</dbReference>
<proteinExistence type="predicted"/>
<dbReference type="Pfam" id="PF12680">
    <property type="entry name" value="SnoaL_2"/>
    <property type="match status" value="1"/>
</dbReference>
<dbReference type="Proteomes" id="UP000309340">
    <property type="component" value="Unassembled WGS sequence"/>
</dbReference>
<feature type="domain" description="SnoaL-like" evidence="1">
    <location>
        <begin position="88"/>
        <end position="174"/>
    </location>
</feature>
<dbReference type="EMBL" id="NAJQ01000464">
    <property type="protein sequence ID" value="TKA69143.1"/>
    <property type="molecule type" value="Genomic_DNA"/>
</dbReference>
<name>A0A4U0X2F2_9PEZI</name>
<accession>A0A4U0X2F2</accession>
<dbReference type="AlphaFoldDB" id="A0A4U0X2F2"/>
<sequence>MAAVNRHHAAKGTPRSRVCQPHTNAIPLSISNAAAAQSRYHGTLKASMYFFVTSTLASLPTLETMKSTAMRIRAVSETDGIKKTLNAYRNNLVASNVAGCVDLYAPDGVTMAPGFETQVGHDAVKKWYTMCFETITLDVAFDIKEAVAVSEEYGFARTTSAGAQKINKTGETSREANQELFVMKKVEGEWKIARYCFSSTNPPK</sequence>
<keyword evidence="3" id="KW-1185">Reference proteome</keyword>
<dbReference type="InterPro" id="IPR037401">
    <property type="entry name" value="SnoaL-like"/>
</dbReference>
<dbReference type="InterPro" id="IPR032710">
    <property type="entry name" value="NTF2-like_dom_sf"/>
</dbReference>
<evidence type="ECO:0000259" key="1">
    <source>
        <dbReference type="Pfam" id="PF12680"/>
    </source>
</evidence>
<organism evidence="2 3">
    <name type="scientific">Friedmanniomyces simplex</name>
    <dbReference type="NCBI Taxonomy" id="329884"/>
    <lineage>
        <taxon>Eukaryota</taxon>
        <taxon>Fungi</taxon>
        <taxon>Dikarya</taxon>
        <taxon>Ascomycota</taxon>
        <taxon>Pezizomycotina</taxon>
        <taxon>Dothideomycetes</taxon>
        <taxon>Dothideomycetidae</taxon>
        <taxon>Mycosphaerellales</taxon>
        <taxon>Teratosphaeriaceae</taxon>
        <taxon>Friedmanniomyces</taxon>
    </lineage>
</organism>